<evidence type="ECO:0000313" key="3">
    <source>
        <dbReference type="Proteomes" id="UP001623592"/>
    </source>
</evidence>
<name>A0ABW8THY0_9CLOT</name>
<proteinExistence type="predicted"/>
<feature type="domain" description="DUF5105" evidence="1">
    <location>
        <begin position="61"/>
        <end position="186"/>
    </location>
</feature>
<organism evidence="2 3">
    <name type="scientific">Clostridium neuense</name>
    <dbReference type="NCBI Taxonomy" id="1728934"/>
    <lineage>
        <taxon>Bacteria</taxon>
        <taxon>Bacillati</taxon>
        <taxon>Bacillota</taxon>
        <taxon>Clostridia</taxon>
        <taxon>Eubacteriales</taxon>
        <taxon>Clostridiaceae</taxon>
        <taxon>Clostridium</taxon>
    </lineage>
</organism>
<dbReference type="PROSITE" id="PS51257">
    <property type="entry name" value="PROKAR_LIPOPROTEIN"/>
    <property type="match status" value="1"/>
</dbReference>
<sequence>MKKRIGIVVIMLLIPAMLIGCKPKVAADESAKILADFAIKNNSSEISKLGDTKSDIYLSMEKQKNEFKKGFKESFEKSSGMTIDDEKVDEFYKAYVNAMKKITITTNKISENGKTAKVNVKVTYIDLKSIVFAGVNKMLDLENSGKGESELVDDYMDNIVKGLKDAKPSTKTKEATFNFIIKDNIWIPEDAHGYFKKISDLSLGDLETELNKLKIDPDKSATMLFNFYIKGDRTGSAKEFAELTGKDYSDKIEKMRQEAFKNSFRSTFTEQGMTISDDDCNKIYSAYQNAIKSITATSTKLSQSGNAPGNTAVVSVKANYIDIAGVSKTAGSEAVSDIKAMGLTDEGQAKSEFVKSFVNHLQKDLNAAKPGTETKEKTFTFVLKGFMWMPVDSRDFGNQIESMISGQ</sequence>
<gene>
    <name evidence="2" type="ORF">ACJDT4_16745</name>
</gene>
<protein>
    <submittedName>
        <fullName evidence="2">DUF5105 domain-containing protein</fullName>
    </submittedName>
</protein>
<dbReference type="EMBL" id="JBJIAA010000014">
    <property type="protein sequence ID" value="MFL0252070.1"/>
    <property type="molecule type" value="Genomic_DNA"/>
</dbReference>
<accession>A0ABW8THY0</accession>
<feature type="domain" description="DUF5105" evidence="1">
    <location>
        <begin position="238"/>
        <end position="373"/>
    </location>
</feature>
<dbReference type="Proteomes" id="UP001623592">
    <property type="component" value="Unassembled WGS sequence"/>
</dbReference>
<dbReference type="InterPro" id="IPR031343">
    <property type="entry name" value="DUF5105"/>
</dbReference>
<evidence type="ECO:0000259" key="1">
    <source>
        <dbReference type="Pfam" id="PF17118"/>
    </source>
</evidence>
<evidence type="ECO:0000313" key="2">
    <source>
        <dbReference type="EMBL" id="MFL0252070.1"/>
    </source>
</evidence>
<dbReference type="Pfam" id="PF17118">
    <property type="entry name" value="DUF5105"/>
    <property type="match status" value="2"/>
</dbReference>
<dbReference type="RefSeq" id="WP_406788722.1">
    <property type="nucleotide sequence ID" value="NZ_JBJIAA010000014.1"/>
</dbReference>
<reference evidence="2 3" key="1">
    <citation type="submission" date="2024-11" db="EMBL/GenBank/DDBJ databases">
        <authorList>
            <person name="Heng Y.C."/>
            <person name="Lim A.C.H."/>
            <person name="Lee J.K.Y."/>
            <person name="Kittelmann S."/>
        </authorList>
    </citation>
    <scope>NUCLEOTIDE SEQUENCE [LARGE SCALE GENOMIC DNA]</scope>
    <source>
        <strain evidence="2 3">WILCCON 0114</strain>
    </source>
</reference>
<keyword evidence="3" id="KW-1185">Reference proteome</keyword>
<comment type="caution">
    <text evidence="2">The sequence shown here is derived from an EMBL/GenBank/DDBJ whole genome shotgun (WGS) entry which is preliminary data.</text>
</comment>